<dbReference type="STRING" id="474950.SAMN05421771_1488"/>
<organism evidence="2 3">
    <name type="scientific">Granulicella pectinivorans</name>
    <dbReference type="NCBI Taxonomy" id="474950"/>
    <lineage>
        <taxon>Bacteria</taxon>
        <taxon>Pseudomonadati</taxon>
        <taxon>Acidobacteriota</taxon>
        <taxon>Terriglobia</taxon>
        <taxon>Terriglobales</taxon>
        <taxon>Acidobacteriaceae</taxon>
        <taxon>Granulicella</taxon>
    </lineage>
</organism>
<dbReference type="AlphaFoldDB" id="A0A1I6LYK4"/>
<name>A0A1I6LYK4_9BACT</name>
<dbReference type="EMBL" id="FOZL01000001">
    <property type="protein sequence ID" value="SFS08478.1"/>
    <property type="molecule type" value="Genomic_DNA"/>
</dbReference>
<accession>A0A1I6LYK4</accession>
<keyword evidence="1" id="KW-0732">Signal</keyword>
<keyword evidence="3" id="KW-1185">Reference proteome</keyword>
<dbReference type="NCBIfam" id="TIGR03435">
    <property type="entry name" value="Soli_TIGR03435"/>
    <property type="match status" value="1"/>
</dbReference>
<proteinExistence type="predicted"/>
<dbReference type="Proteomes" id="UP000199024">
    <property type="component" value="Unassembled WGS sequence"/>
</dbReference>
<feature type="signal peptide" evidence="1">
    <location>
        <begin position="1"/>
        <end position="18"/>
    </location>
</feature>
<dbReference type="InterPro" id="IPR017801">
    <property type="entry name" value="DUF3738"/>
</dbReference>
<protein>
    <submittedName>
        <fullName evidence="2">Soil-associated protein, TIGR03435 family</fullName>
    </submittedName>
</protein>
<dbReference type="RefSeq" id="WP_089838023.1">
    <property type="nucleotide sequence ID" value="NZ_FOZL01000001.1"/>
</dbReference>
<evidence type="ECO:0000313" key="2">
    <source>
        <dbReference type="EMBL" id="SFS08478.1"/>
    </source>
</evidence>
<feature type="chain" id="PRO_5011482332" evidence="1">
    <location>
        <begin position="19"/>
        <end position="243"/>
    </location>
</feature>
<dbReference type="Pfam" id="PF12543">
    <property type="entry name" value="DUF3738"/>
    <property type="match status" value="1"/>
</dbReference>
<gene>
    <name evidence="2" type="ORF">SAMN05421771_1488</name>
</gene>
<evidence type="ECO:0000313" key="3">
    <source>
        <dbReference type="Proteomes" id="UP000199024"/>
    </source>
</evidence>
<reference evidence="2 3" key="1">
    <citation type="submission" date="2016-10" db="EMBL/GenBank/DDBJ databases">
        <authorList>
            <person name="de Groot N.N."/>
        </authorList>
    </citation>
    <scope>NUCLEOTIDE SEQUENCE [LARGE SCALE GENOMIC DNA]</scope>
    <source>
        <strain evidence="2 3">DSM 21001</strain>
    </source>
</reference>
<evidence type="ECO:0000256" key="1">
    <source>
        <dbReference type="SAM" id="SignalP"/>
    </source>
</evidence>
<sequence>MRMLGAVVLAIAAGSAGAQTTFAVASIHPSSEAVKFERDGKTDVTPMALRMRDVTVQTCIKWAYGVQRAQVVGSDDLEQIHYDIDAKVEEPTKPEQMKLMMQALLADRFKLKFHRAQKEMRRYAMVVLPTGSKNLKVSEPGAEPYRQNSARGTVVRATTMQEWADFLSGPLETPVVDKTGLPGRYDFSIDFTPYLPKDQVPMQQDPGYIVNITLQGDLGLKLEPGKGPIEVMVVDHVEKPSEN</sequence>
<dbReference type="OrthoDB" id="117733at2"/>